<keyword evidence="5" id="KW-0521">NADP</keyword>
<dbReference type="KEGG" id="bgh:BDBG_01375"/>
<evidence type="ECO:0000313" key="10">
    <source>
        <dbReference type="Proteomes" id="UP000002038"/>
    </source>
</evidence>
<dbReference type="GO" id="GO:0050660">
    <property type="term" value="F:flavin adenine dinucleotide binding"/>
    <property type="evidence" value="ECO:0007669"/>
    <property type="project" value="InterPro"/>
</dbReference>
<evidence type="ECO:0000256" key="2">
    <source>
        <dbReference type="ARBA" id="ARBA00009183"/>
    </source>
</evidence>
<dbReference type="Pfam" id="PF00743">
    <property type="entry name" value="FMO-like"/>
    <property type="match status" value="2"/>
</dbReference>
<reference evidence="10" key="1">
    <citation type="journal article" date="2015" name="PLoS Genet.">
        <title>The dynamic genome and transcriptome of the human fungal pathogen Blastomyces and close relative Emmonsia.</title>
        <authorList>
            <person name="Munoz J.F."/>
            <person name="Gauthier G.M."/>
            <person name="Desjardins C.A."/>
            <person name="Gallo J.E."/>
            <person name="Holder J."/>
            <person name="Sullivan T.D."/>
            <person name="Marty A.J."/>
            <person name="Carmen J.C."/>
            <person name="Chen Z."/>
            <person name="Ding L."/>
            <person name="Gujja S."/>
            <person name="Magrini V."/>
            <person name="Misas E."/>
            <person name="Mitreva M."/>
            <person name="Priest M."/>
            <person name="Saif S."/>
            <person name="Whiston E.A."/>
            <person name="Young S."/>
            <person name="Zeng Q."/>
            <person name="Goldman W.E."/>
            <person name="Mardis E.R."/>
            <person name="Taylor J.W."/>
            <person name="McEwen J.G."/>
            <person name="Clay O.K."/>
            <person name="Klein B.S."/>
            <person name="Cuomo C.A."/>
        </authorList>
    </citation>
    <scope>NUCLEOTIDE SEQUENCE [LARGE SCALE GENOMIC DNA]</scope>
    <source>
        <strain evidence="10">SLH14081</strain>
    </source>
</reference>
<evidence type="ECO:0000256" key="5">
    <source>
        <dbReference type="ARBA" id="ARBA00022857"/>
    </source>
</evidence>
<dbReference type="Pfam" id="PF13450">
    <property type="entry name" value="NAD_binding_8"/>
    <property type="match status" value="1"/>
</dbReference>
<dbReference type="OrthoDB" id="66881at2759"/>
<keyword evidence="3" id="KW-0285">Flavoprotein</keyword>
<feature type="region of interest" description="Disordered" evidence="8">
    <location>
        <begin position="76"/>
        <end position="95"/>
    </location>
</feature>
<accession>A0A179UAM6</accession>
<dbReference type="Proteomes" id="UP000002038">
    <property type="component" value="Unassembled WGS sequence"/>
</dbReference>
<dbReference type="AlphaFoldDB" id="A0A179UAM6"/>
<dbReference type="EMBL" id="GG657449">
    <property type="protein sequence ID" value="OAT04890.1"/>
    <property type="molecule type" value="Genomic_DNA"/>
</dbReference>
<dbReference type="FunFam" id="3.50.50.60:FF:000138">
    <property type="entry name" value="Flavin-containing monooxygenase"/>
    <property type="match status" value="1"/>
</dbReference>
<dbReference type="InterPro" id="IPR020946">
    <property type="entry name" value="Flavin_mOase-like"/>
</dbReference>
<gene>
    <name evidence="9" type="ORF">BDBG_01375</name>
</gene>
<dbReference type="InterPro" id="IPR000960">
    <property type="entry name" value="Flavin_mOase"/>
</dbReference>
<sequence length="501" mass="56532">MRALSSHPIRRVAIIGAGPSGLAAAKFLLAEKYFEKIDVFEQRSRVGGVWNYSTAADKKLASIDIPQTNAHLPAEEPIWHSSSGSSQSSDSAKSQGRKEASFISPLYDDLETNIPHTLMRFSDKPFPTDTQLFPRFATVLQYIEEYGADVEHLIQFQVQVVDVRLDDARAGTWIVTRKHLETGAQEDDVYDAVVVANGHYNVPYIPSIAGISEWNAAYPNVITHSKTYSSPVEFQDKKVIVVGNSASGIDIGAQISTTCRKPLLASARSPSYFATGAVDDKKEYPQIVEFLPPITHNRAVRFENGEIEEDVDAVLFCTGYLYSFPFLSSLKPPVVEDGSRTLHVYQQILYADQPTLAFPVLNQRVIPFPMAENQSAVIARVWSGRLSLPSKQEMYQWEEAEIAARGPGKAFHVFKYPMDADYINALHEWAASAERRPGLENEGRGRDCTYWNEKDRWTRERFTLIKKEFNMKGEQRHQCRTLEDVGFDFEAWKAEQSITYR</sequence>
<evidence type="ECO:0000256" key="7">
    <source>
        <dbReference type="ARBA" id="ARBA00023033"/>
    </source>
</evidence>
<organism evidence="9 10">
    <name type="scientific">Blastomyces gilchristii (strain SLH14081)</name>
    <name type="common">Blastomyces dermatitidis</name>
    <dbReference type="NCBI Taxonomy" id="559298"/>
    <lineage>
        <taxon>Eukaryota</taxon>
        <taxon>Fungi</taxon>
        <taxon>Dikarya</taxon>
        <taxon>Ascomycota</taxon>
        <taxon>Pezizomycotina</taxon>
        <taxon>Eurotiomycetes</taxon>
        <taxon>Eurotiomycetidae</taxon>
        <taxon>Onygenales</taxon>
        <taxon>Ajellomycetaceae</taxon>
        <taxon>Blastomyces</taxon>
    </lineage>
</organism>
<keyword evidence="4" id="KW-0274">FAD</keyword>
<keyword evidence="6" id="KW-0560">Oxidoreductase</keyword>
<evidence type="ECO:0000256" key="3">
    <source>
        <dbReference type="ARBA" id="ARBA00022630"/>
    </source>
</evidence>
<evidence type="ECO:0000256" key="8">
    <source>
        <dbReference type="SAM" id="MobiDB-lite"/>
    </source>
</evidence>
<evidence type="ECO:0000256" key="1">
    <source>
        <dbReference type="ARBA" id="ARBA00001974"/>
    </source>
</evidence>
<dbReference type="RefSeq" id="XP_002628467.1">
    <property type="nucleotide sequence ID" value="XM_002628421.2"/>
</dbReference>
<protein>
    <submittedName>
        <fullName evidence="9">Flavin dependent monooxygenase</fullName>
    </submittedName>
</protein>
<dbReference type="VEuPathDB" id="FungiDB:BDBG_01375"/>
<dbReference type="GO" id="GO:0004499">
    <property type="term" value="F:N,N-dimethylaniline monooxygenase activity"/>
    <property type="evidence" value="ECO:0007669"/>
    <property type="project" value="InterPro"/>
</dbReference>
<dbReference type="InterPro" id="IPR050346">
    <property type="entry name" value="FMO-like"/>
</dbReference>
<evidence type="ECO:0000256" key="6">
    <source>
        <dbReference type="ARBA" id="ARBA00023002"/>
    </source>
</evidence>
<dbReference type="Gene3D" id="3.50.50.60">
    <property type="entry name" value="FAD/NAD(P)-binding domain"/>
    <property type="match status" value="2"/>
</dbReference>
<dbReference type="PANTHER" id="PTHR23023">
    <property type="entry name" value="DIMETHYLANILINE MONOOXYGENASE"/>
    <property type="match status" value="1"/>
</dbReference>
<evidence type="ECO:0000256" key="4">
    <source>
        <dbReference type="ARBA" id="ARBA00022827"/>
    </source>
</evidence>
<keyword evidence="10" id="KW-1185">Reference proteome</keyword>
<dbReference type="PRINTS" id="PR00370">
    <property type="entry name" value="FMOXYGENASE"/>
</dbReference>
<name>A0A179UAM6_BLAGS</name>
<evidence type="ECO:0000313" key="9">
    <source>
        <dbReference type="EMBL" id="OAT04890.1"/>
    </source>
</evidence>
<dbReference type="InterPro" id="IPR036188">
    <property type="entry name" value="FAD/NAD-bd_sf"/>
</dbReference>
<comment type="similarity">
    <text evidence="2">Belongs to the FMO family.</text>
</comment>
<keyword evidence="7 9" id="KW-0503">Monooxygenase</keyword>
<dbReference type="PIRSF" id="PIRSF000332">
    <property type="entry name" value="FMO"/>
    <property type="match status" value="1"/>
</dbReference>
<feature type="compositionally biased region" description="Low complexity" evidence="8">
    <location>
        <begin position="81"/>
        <end position="94"/>
    </location>
</feature>
<dbReference type="SUPFAM" id="SSF51905">
    <property type="entry name" value="FAD/NAD(P)-binding domain"/>
    <property type="match status" value="2"/>
</dbReference>
<dbReference type="GO" id="GO:0050661">
    <property type="term" value="F:NADP binding"/>
    <property type="evidence" value="ECO:0007669"/>
    <property type="project" value="InterPro"/>
</dbReference>
<proteinExistence type="inferred from homology"/>
<comment type="cofactor">
    <cofactor evidence="1">
        <name>FAD</name>
        <dbReference type="ChEBI" id="CHEBI:57692"/>
    </cofactor>
</comment>
<dbReference type="GeneID" id="8510540"/>